<keyword evidence="4" id="KW-1185">Reference proteome</keyword>
<feature type="transmembrane region" description="Helical" evidence="1">
    <location>
        <begin position="178"/>
        <end position="195"/>
    </location>
</feature>
<dbReference type="InterPro" id="IPR013424">
    <property type="entry name" value="Ice-binding_C"/>
</dbReference>
<keyword evidence="1" id="KW-0472">Membrane</keyword>
<dbReference type="EMBL" id="FTNE01000007">
    <property type="protein sequence ID" value="SIQ65156.1"/>
    <property type="molecule type" value="Genomic_DNA"/>
</dbReference>
<evidence type="ECO:0000256" key="2">
    <source>
        <dbReference type="SAM" id="SignalP"/>
    </source>
</evidence>
<evidence type="ECO:0000313" key="4">
    <source>
        <dbReference type="Proteomes" id="UP000186308"/>
    </source>
</evidence>
<sequence length="202" mass="21633">MYKAILLAALLIVSATSSARAGLYDIIFNAPVYSSDPNFSASGSFDYVPGTGFSNFNVIWDGSSYNLTSSANSAANRQLDACQNSLTGAAYTFSVLTACNTATFTNFYNTPDIGFFFQYLSTGSFLYSSVYLGGPSHARSSNFNYAAGLYVYRPDISFPGGYSARAGFNVIKVPEPSSIVLLGSAIIALLGLQAMRRHQRKA</sequence>
<accession>A0A8G2CK20</accession>
<keyword evidence="1" id="KW-1133">Transmembrane helix</keyword>
<dbReference type="AlphaFoldDB" id="A0A8G2CK20"/>
<evidence type="ECO:0000313" key="3">
    <source>
        <dbReference type="EMBL" id="SIQ65156.1"/>
    </source>
</evidence>
<organism evidence="3 4">
    <name type="scientific">Acidiphilium rubrum</name>
    <dbReference type="NCBI Taxonomy" id="526"/>
    <lineage>
        <taxon>Bacteria</taxon>
        <taxon>Pseudomonadati</taxon>
        <taxon>Pseudomonadota</taxon>
        <taxon>Alphaproteobacteria</taxon>
        <taxon>Acetobacterales</taxon>
        <taxon>Acidocellaceae</taxon>
        <taxon>Acidiphilium</taxon>
    </lineage>
</organism>
<reference evidence="3 4" key="1">
    <citation type="submission" date="2017-01" db="EMBL/GenBank/DDBJ databases">
        <authorList>
            <person name="Varghese N."/>
            <person name="Submissions S."/>
        </authorList>
    </citation>
    <scope>NUCLEOTIDE SEQUENCE [LARGE SCALE GENOMIC DNA]</scope>
    <source>
        <strain evidence="3 4">ATCC 35905</strain>
    </source>
</reference>
<evidence type="ECO:0000256" key="1">
    <source>
        <dbReference type="SAM" id="Phobius"/>
    </source>
</evidence>
<dbReference type="RefSeq" id="WP_029310908.1">
    <property type="nucleotide sequence ID" value="NZ_FTNE01000007.1"/>
</dbReference>
<keyword evidence="1" id="KW-0812">Transmembrane</keyword>
<feature type="signal peptide" evidence="2">
    <location>
        <begin position="1"/>
        <end position="21"/>
    </location>
</feature>
<comment type="caution">
    <text evidence="3">The sequence shown here is derived from an EMBL/GenBank/DDBJ whole genome shotgun (WGS) entry which is preliminary data.</text>
</comment>
<dbReference type="Proteomes" id="UP000186308">
    <property type="component" value="Unassembled WGS sequence"/>
</dbReference>
<dbReference type="NCBIfam" id="TIGR02595">
    <property type="entry name" value="PEP_CTERM"/>
    <property type="match status" value="1"/>
</dbReference>
<proteinExistence type="predicted"/>
<keyword evidence="2" id="KW-0732">Signal</keyword>
<feature type="chain" id="PRO_5034053208" evidence="2">
    <location>
        <begin position="22"/>
        <end position="202"/>
    </location>
</feature>
<protein>
    <submittedName>
        <fullName evidence="3">PEP-CTERM protein-sorting domain-containing protein</fullName>
    </submittedName>
</protein>
<gene>
    <name evidence="3" type="ORF">SAMN05421828_107114</name>
</gene>
<name>A0A8G2CK20_ACIRU</name>